<accession>A0AAV5T1X5</accession>
<dbReference type="GO" id="GO:0005886">
    <property type="term" value="C:plasma membrane"/>
    <property type="evidence" value="ECO:0007669"/>
    <property type="project" value="TreeGrafter"/>
</dbReference>
<keyword evidence="5 13" id="KW-0812">Transmembrane</keyword>
<evidence type="ECO:0000313" key="16">
    <source>
        <dbReference type="EMBL" id="GMS86833.1"/>
    </source>
</evidence>
<evidence type="ECO:0000256" key="6">
    <source>
        <dbReference type="ARBA" id="ARBA00022989"/>
    </source>
</evidence>
<keyword evidence="11 13" id="KW-0739">Sodium transport</keyword>
<evidence type="ECO:0000256" key="15">
    <source>
        <dbReference type="SAM" id="Phobius"/>
    </source>
</evidence>
<organism evidence="16 17">
    <name type="scientific">Pristionchus entomophagus</name>
    <dbReference type="NCBI Taxonomy" id="358040"/>
    <lineage>
        <taxon>Eukaryota</taxon>
        <taxon>Metazoa</taxon>
        <taxon>Ecdysozoa</taxon>
        <taxon>Nematoda</taxon>
        <taxon>Chromadorea</taxon>
        <taxon>Rhabditida</taxon>
        <taxon>Rhabditina</taxon>
        <taxon>Diplogasteromorpha</taxon>
        <taxon>Diplogasteroidea</taxon>
        <taxon>Neodiplogasteridae</taxon>
        <taxon>Pristionchus</taxon>
    </lineage>
</organism>
<dbReference type="PANTHER" id="PTHR11690:SF269">
    <property type="entry name" value="DEGENERIN-LIKE PROTEIN ASIC-2"/>
    <property type="match status" value="1"/>
</dbReference>
<comment type="similarity">
    <text evidence="2 13">Belongs to the amiloride-sensitive sodium channel (TC 1.A.6) family.</text>
</comment>
<keyword evidence="8 13" id="KW-0406">Ion transport</keyword>
<dbReference type="PANTHER" id="PTHR11690">
    <property type="entry name" value="AMILORIDE-SENSITIVE SODIUM CHANNEL-RELATED"/>
    <property type="match status" value="1"/>
</dbReference>
<dbReference type="PRINTS" id="PR01078">
    <property type="entry name" value="AMINACHANNEL"/>
</dbReference>
<comment type="caution">
    <text evidence="16">The sequence shown here is derived from an EMBL/GenBank/DDBJ whole genome shotgun (WGS) entry which is preliminary data.</text>
</comment>
<dbReference type="EMBL" id="BTSX01000002">
    <property type="protein sequence ID" value="GMS86833.1"/>
    <property type="molecule type" value="Genomic_DNA"/>
</dbReference>
<evidence type="ECO:0000256" key="12">
    <source>
        <dbReference type="ARBA" id="ARBA00023303"/>
    </source>
</evidence>
<evidence type="ECO:0000256" key="8">
    <source>
        <dbReference type="ARBA" id="ARBA00023065"/>
    </source>
</evidence>
<evidence type="ECO:0008006" key="18">
    <source>
        <dbReference type="Google" id="ProtNLM"/>
    </source>
</evidence>
<keyword evidence="4 13" id="KW-0894">Sodium channel</keyword>
<evidence type="ECO:0000256" key="10">
    <source>
        <dbReference type="ARBA" id="ARBA00023180"/>
    </source>
</evidence>
<dbReference type="Pfam" id="PF00858">
    <property type="entry name" value="ASC"/>
    <property type="match status" value="1"/>
</dbReference>
<dbReference type="AlphaFoldDB" id="A0AAV5T1X5"/>
<keyword evidence="6 15" id="KW-1133">Transmembrane helix</keyword>
<feature type="non-terminal residue" evidence="16">
    <location>
        <position position="1"/>
    </location>
</feature>
<feature type="transmembrane region" description="Helical" evidence="15">
    <location>
        <begin position="129"/>
        <end position="149"/>
    </location>
</feature>
<evidence type="ECO:0000256" key="11">
    <source>
        <dbReference type="ARBA" id="ARBA00023201"/>
    </source>
</evidence>
<evidence type="ECO:0000256" key="4">
    <source>
        <dbReference type="ARBA" id="ARBA00022461"/>
    </source>
</evidence>
<dbReference type="Gene3D" id="1.10.287.770">
    <property type="entry name" value="YojJ-like"/>
    <property type="match status" value="1"/>
</dbReference>
<keyword evidence="10" id="KW-0325">Glycoprotein</keyword>
<dbReference type="InterPro" id="IPR001873">
    <property type="entry name" value="ENaC"/>
</dbReference>
<keyword evidence="17" id="KW-1185">Reference proteome</keyword>
<protein>
    <recommendedName>
        <fullName evidence="18">Ion channel</fullName>
    </recommendedName>
</protein>
<evidence type="ECO:0000256" key="3">
    <source>
        <dbReference type="ARBA" id="ARBA00022448"/>
    </source>
</evidence>
<dbReference type="Proteomes" id="UP001432027">
    <property type="component" value="Unassembled WGS sequence"/>
</dbReference>
<keyword evidence="3 13" id="KW-0813">Transport</keyword>
<keyword evidence="7" id="KW-0915">Sodium</keyword>
<sequence>TSCESQPGQLIAFPASDDFVPADEQCYTAQPAGICWCTSSCSPIPTPGTSISTPPYIAQELFQNLPPNLPPCSIAFRARQLAKNQYSRKKRSSLLIDLPGVGSCEFANLNFKGAASCIKWYKRNSLKMHLFYGSMYVDAYTEVATYPLLNLISDIGGHAGVWLGFSVLTFFEVVGMFVLSIKWIIYYFLVWEKPRRQVQPEPPREEHIERDSLSDLSLSD</sequence>
<evidence type="ECO:0000256" key="7">
    <source>
        <dbReference type="ARBA" id="ARBA00023053"/>
    </source>
</evidence>
<feature type="transmembrane region" description="Helical" evidence="15">
    <location>
        <begin position="161"/>
        <end position="189"/>
    </location>
</feature>
<dbReference type="GO" id="GO:0015280">
    <property type="term" value="F:ligand-gated sodium channel activity"/>
    <property type="evidence" value="ECO:0007669"/>
    <property type="project" value="TreeGrafter"/>
</dbReference>
<evidence type="ECO:0000313" key="17">
    <source>
        <dbReference type="Proteomes" id="UP001432027"/>
    </source>
</evidence>
<evidence type="ECO:0000256" key="2">
    <source>
        <dbReference type="ARBA" id="ARBA00007193"/>
    </source>
</evidence>
<proteinExistence type="inferred from homology"/>
<evidence type="ECO:0000256" key="1">
    <source>
        <dbReference type="ARBA" id="ARBA00004141"/>
    </source>
</evidence>
<evidence type="ECO:0000256" key="9">
    <source>
        <dbReference type="ARBA" id="ARBA00023136"/>
    </source>
</evidence>
<comment type="subcellular location">
    <subcellularLocation>
        <location evidence="1">Membrane</location>
        <topology evidence="1">Multi-pass membrane protein</topology>
    </subcellularLocation>
</comment>
<keyword evidence="12 13" id="KW-0407">Ion channel</keyword>
<reference evidence="16" key="1">
    <citation type="submission" date="2023-10" db="EMBL/GenBank/DDBJ databases">
        <title>Genome assembly of Pristionchus species.</title>
        <authorList>
            <person name="Yoshida K."/>
            <person name="Sommer R.J."/>
        </authorList>
    </citation>
    <scope>NUCLEOTIDE SEQUENCE</scope>
    <source>
        <strain evidence="16">RS0144</strain>
    </source>
</reference>
<keyword evidence="9 15" id="KW-0472">Membrane</keyword>
<feature type="region of interest" description="Disordered" evidence="14">
    <location>
        <begin position="198"/>
        <end position="220"/>
    </location>
</feature>
<evidence type="ECO:0000256" key="5">
    <source>
        <dbReference type="ARBA" id="ARBA00022692"/>
    </source>
</evidence>
<evidence type="ECO:0000256" key="14">
    <source>
        <dbReference type="SAM" id="MobiDB-lite"/>
    </source>
</evidence>
<evidence type="ECO:0000256" key="13">
    <source>
        <dbReference type="RuleBase" id="RU000679"/>
    </source>
</evidence>
<gene>
    <name evidence="16" type="ORF">PENTCL1PPCAC_9008</name>
</gene>
<feature type="compositionally biased region" description="Basic and acidic residues" evidence="14">
    <location>
        <begin position="202"/>
        <end position="213"/>
    </location>
</feature>
<name>A0AAV5T1X5_9BILA</name>